<reference evidence="2 3" key="1">
    <citation type="submission" date="2018-05" db="EMBL/GenBank/DDBJ databases">
        <title>Complete Genome Sequence of Methylobacterium sp. 17Sr1-43.</title>
        <authorList>
            <person name="Srinivasan S."/>
        </authorList>
    </citation>
    <scope>NUCLEOTIDE SEQUENCE [LARGE SCALE GENOMIC DNA]</scope>
    <source>
        <strain evidence="2 3">17Sr1-43</strain>
    </source>
</reference>
<gene>
    <name evidence="2" type="ORF">DK427_06695</name>
</gene>
<dbReference type="SUPFAM" id="SSF53098">
    <property type="entry name" value="Ribonuclease H-like"/>
    <property type="match status" value="1"/>
</dbReference>
<accession>A0A2U8VQ42</accession>
<dbReference type="InterPro" id="IPR012337">
    <property type="entry name" value="RNaseH-like_sf"/>
</dbReference>
<dbReference type="Proteomes" id="UP000246058">
    <property type="component" value="Chromosome"/>
</dbReference>
<dbReference type="SUPFAM" id="SSF46689">
    <property type="entry name" value="Homeodomain-like"/>
    <property type="match status" value="1"/>
</dbReference>
<evidence type="ECO:0000259" key="1">
    <source>
        <dbReference type="PROSITE" id="PS50994"/>
    </source>
</evidence>
<dbReference type="OrthoDB" id="9803878at2"/>
<dbReference type="GO" id="GO:0015074">
    <property type="term" value="P:DNA integration"/>
    <property type="evidence" value="ECO:0007669"/>
    <property type="project" value="InterPro"/>
</dbReference>
<dbReference type="PROSITE" id="PS50994">
    <property type="entry name" value="INTEGRASE"/>
    <property type="match status" value="1"/>
</dbReference>
<dbReference type="Gene3D" id="3.30.420.10">
    <property type="entry name" value="Ribonuclease H-like superfamily/Ribonuclease H"/>
    <property type="match status" value="1"/>
</dbReference>
<dbReference type="InterPro" id="IPR009057">
    <property type="entry name" value="Homeodomain-like_sf"/>
</dbReference>
<dbReference type="EMBL" id="CP029551">
    <property type="protein sequence ID" value="AWN35456.1"/>
    <property type="molecule type" value="Genomic_DNA"/>
</dbReference>
<evidence type="ECO:0000313" key="3">
    <source>
        <dbReference type="Proteomes" id="UP000246058"/>
    </source>
</evidence>
<dbReference type="GO" id="GO:0003676">
    <property type="term" value="F:nucleic acid binding"/>
    <property type="evidence" value="ECO:0007669"/>
    <property type="project" value="InterPro"/>
</dbReference>
<evidence type="ECO:0000313" key="2">
    <source>
        <dbReference type="EMBL" id="AWN35456.1"/>
    </source>
</evidence>
<sequence length="278" mass="30135">MPGIHPNARTTPAVRTEIATSNESPSVLARRYGVSTETIRKWRKRGADDCQDRPARPRKLPWKATEAERAMVCAVRRATGFPLDDLTAVVTQFLPHLNRDAVYRILKAEGLNRLPQAERGRRPVNASGQGTGRVRFDVTPLATDEPDGGRFLYVAVDHAARCAHLALKDDETTASAVGFLKEALEAFPSRVTHVLTDHDSCFAAHAFTRACDTHALEHRRIVRADAQRSGARGFSAAMDAGSAHAPASQQEFGAVVDRSAIGGGPRACAMSLGLRRAP</sequence>
<dbReference type="KEGG" id="meti:DK427_06695"/>
<dbReference type="InterPro" id="IPR001584">
    <property type="entry name" value="Integrase_cat-core"/>
</dbReference>
<dbReference type="AlphaFoldDB" id="A0A2U8VQ42"/>
<name>A0A2U8VQ42_9HYPH</name>
<dbReference type="Pfam" id="PF00665">
    <property type="entry name" value="rve"/>
    <property type="match status" value="1"/>
</dbReference>
<organism evidence="2 3">
    <name type="scientific">Methylobacterium radiodurans</name>
    <dbReference type="NCBI Taxonomy" id="2202828"/>
    <lineage>
        <taxon>Bacteria</taxon>
        <taxon>Pseudomonadati</taxon>
        <taxon>Pseudomonadota</taxon>
        <taxon>Alphaproteobacteria</taxon>
        <taxon>Hyphomicrobiales</taxon>
        <taxon>Methylobacteriaceae</taxon>
        <taxon>Methylobacterium</taxon>
    </lineage>
</organism>
<feature type="domain" description="Integrase catalytic" evidence="1">
    <location>
        <begin position="119"/>
        <end position="231"/>
    </location>
</feature>
<proteinExistence type="predicted"/>
<keyword evidence="3" id="KW-1185">Reference proteome</keyword>
<protein>
    <submittedName>
        <fullName evidence="2">IS481 family transposase</fullName>
    </submittedName>
</protein>
<dbReference type="InterPro" id="IPR036397">
    <property type="entry name" value="RNaseH_sf"/>
</dbReference>